<protein>
    <submittedName>
        <fullName evidence="3">CubicO group peptidase (Beta-lactamase class C family)</fullName>
    </submittedName>
</protein>
<evidence type="ECO:0000313" key="3">
    <source>
        <dbReference type="EMBL" id="MDR6806913.1"/>
    </source>
</evidence>
<sequence length="369" mass="42088">MKCPLLFVAFSLLIRLANAQTLRTDSLVTGKLKELHIPGLAAAKVENGNISWTRYYGYQDIARQIPVTDSTVFHIASISKTVTAAAIMQLEAKGYFKLDDDINRFLPFRVANPSFQSTPITFRQLLRHRSSIADNMDYLLPFWENEYKGPDIPLETFLRDYLSTTGKRYRADKNFVHAEPGSEFAYSNMGFALLGYLVQRIAKMPFDQYCKMHVFSPLAMRSTSWFLEPLQSDRLAVPYQYSDSLDRYEKLPQGKYPDYPAGQLSCTVNDLARFLACWSNDGAYDGKRIIGAASVQRLTPKDMSLGFHTWFMYLLNTETPLYSHNGHGPGVSTYMLYDPFSKKGLIILMNGELSGYLEWRKLIGLLWDS</sequence>
<keyword evidence="1" id="KW-0732">Signal</keyword>
<proteinExistence type="predicted"/>
<accession>A0ABU1R0I1</accession>
<gene>
    <name evidence="3" type="ORF">J2W84_003961</name>
</gene>
<reference evidence="3 4" key="1">
    <citation type="submission" date="2023-07" db="EMBL/GenBank/DDBJ databases">
        <title>Sorghum-associated microbial communities from plants grown in Nebraska, USA.</title>
        <authorList>
            <person name="Schachtman D."/>
        </authorList>
    </citation>
    <scope>NUCLEOTIDE SEQUENCE [LARGE SCALE GENOMIC DNA]</scope>
    <source>
        <strain evidence="3 4">BE57</strain>
    </source>
</reference>
<comment type="caution">
    <text evidence="3">The sequence shown here is derived from an EMBL/GenBank/DDBJ whole genome shotgun (WGS) entry which is preliminary data.</text>
</comment>
<dbReference type="Gene3D" id="3.40.710.10">
    <property type="entry name" value="DD-peptidase/beta-lactamase superfamily"/>
    <property type="match status" value="1"/>
</dbReference>
<dbReference type="PANTHER" id="PTHR43283">
    <property type="entry name" value="BETA-LACTAMASE-RELATED"/>
    <property type="match status" value="1"/>
</dbReference>
<dbReference type="InterPro" id="IPR050789">
    <property type="entry name" value="Diverse_Enzym_Activities"/>
</dbReference>
<dbReference type="Pfam" id="PF00144">
    <property type="entry name" value="Beta-lactamase"/>
    <property type="match status" value="1"/>
</dbReference>
<name>A0ABU1R0I1_9BACT</name>
<feature type="signal peptide" evidence="1">
    <location>
        <begin position="1"/>
        <end position="19"/>
    </location>
</feature>
<dbReference type="RefSeq" id="WP_309986466.1">
    <property type="nucleotide sequence ID" value="NZ_JAVDTI010000003.1"/>
</dbReference>
<dbReference type="SUPFAM" id="SSF56601">
    <property type="entry name" value="beta-lactamase/transpeptidase-like"/>
    <property type="match status" value="1"/>
</dbReference>
<dbReference type="Proteomes" id="UP001264980">
    <property type="component" value="Unassembled WGS sequence"/>
</dbReference>
<evidence type="ECO:0000313" key="4">
    <source>
        <dbReference type="Proteomes" id="UP001264980"/>
    </source>
</evidence>
<evidence type="ECO:0000256" key="1">
    <source>
        <dbReference type="SAM" id="SignalP"/>
    </source>
</evidence>
<organism evidence="3 4">
    <name type="scientific">Dyadobacter fermentans</name>
    <dbReference type="NCBI Taxonomy" id="94254"/>
    <lineage>
        <taxon>Bacteria</taxon>
        <taxon>Pseudomonadati</taxon>
        <taxon>Bacteroidota</taxon>
        <taxon>Cytophagia</taxon>
        <taxon>Cytophagales</taxon>
        <taxon>Spirosomataceae</taxon>
        <taxon>Dyadobacter</taxon>
    </lineage>
</organism>
<feature type="chain" id="PRO_5045450010" evidence="1">
    <location>
        <begin position="20"/>
        <end position="369"/>
    </location>
</feature>
<feature type="domain" description="Beta-lactamase-related" evidence="2">
    <location>
        <begin position="25"/>
        <end position="353"/>
    </location>
</feature>
<dbReference type="PANTHER" id="PTHR43283:SF18">
    <property type="match status" value="1"/>
</dbReference>
<dbReference type="InterPro" id="IPR001466">
    <property type="entry name" value="Beta-lactam-related"/>
</dbReference>
<dbReference type="EMBL" id="JAVDTI010000003">
    <property type="protein sequence ID" value="MDR6806913.1"/>
    <property type="molecule type" value="Genomic_DNA"/>
</dbReference>
<dbReference type="InterPro" id="IPR012338">
    <property type="entry name" value="Beta-lactam/transpept-like"/>
</dbReference>
<keyword evidence="4" id="KW-1185">Reference proteome</keyword>
<evidence type="ECO:0000259" key="2">
    <source>
        <dbReference type="Pfam" id="PF00144"/>
    </source>
</evidence>